<dbReference type="InterPro" id="IPR036526">
    <property type="entry name" value="C-N_Hydrolase_sf"/>
</dbReference>
<reference evidence="2 3" key="1">
    <citation type="journal article" date="2022" name="Nat. Ecol. Evol.">
        <title>A masculinizing supergene underlies an exaggerated male reproductive morph in a spider.</title>
        <authorList>
            <person name="Hendrickx F."/>
            <person name="De Corte Z."/>
            <person name="Sonet G."/>
            <person name="Van Belleghem S.M."/>
            <person name="Kostlbacher S."/>
            <person name="Vangestel C."/>
        </authorList>
    </citation>
    <scope>NUCLEOTIDE SEQUENCE [LARGE SCALE GENOMIC DNA]</scope>
    <source>
        <strain evidence="2">W744_W776</strain>
    </source>
</reference>
<dbReference type="InterPro" id="IPR040154">
    <property type="entry name" value="Biotinidase/VNN"/>
</dbReference>
<dbReference type="PANTHER" id="PTHR10609">
    <property type="entry name" value="BIOTINIDASE-RELATED"/>
    <property type="match status" value="1"/>
</dbReference>
<dbReference type="Gene3D" id="3.60.110.10">
    <property type="entry name" value="Carbon-nitrogen hydrolase"/>
    <property type="match status" value="1"/>
</dbReference>
<accession>A0AAV6UR62</accession>
<proteinExistence type="predicted"/>
<gene>
    <name evidence="2" type="ORF">JTE90_010694</name>
</gene>
<keyword evidence="1" id="KW-0732">Signal</keyword>
<dbReference type="Proteomes" id="UP000827092">
    <property type="component" value="Unassembled WGS sequence"/>
</dbReference>
<feature type="signal peptide" evidence="1">
    <location>
        <begin position="1"/>
        <end position="22"/>
    </location>
</feature>
<dbReference type="PANTHER" id="PTHR10609:SF27">
    <property type="entry name" value="CN HYDROLASE DOMAIN-CONTAINING PROTEIN-RELATED"/>
    <property type="match status" value="1"/>
</dbReference>
<protein>
    <submittedName>
        <fullName evidence="2">Uncharacterized protein</fullName>
    </submittedName>
</protein>
<keyword evidence="3" id="KW-1185">Reference proteome</keyword>
<feature type="chain" id="PRO_5043451046" evidence="1">
    <location>
        <begin position="23"/>
        <end position="148"/>
    </location>
</feature>
<evidence type="ECO:0000256" key="1">
    <source>
        <dbReference type="SAM" id="SignalP"/>
    </source>
</evidence>
<organism evidence="2 3">
    <name type="scientific">Oedothorax gibbosus</name>
    <dbReference type="NCBI Taxonomy" id="931172"/>
    <lineage>
        <taxon>Eukaryota</taxon>
        <taxon>Metazoa</taxon>
        <taxon>Ecdysozoa</taxon>
        <taxon>Arthropoda</taxon>
        <taxon>Chelicerata</taxon>
        <taxon>Arachnida</taxon>
        <taxon>Araneae</taxon>
        <taxon>Araneomorphae</taxon>
        <taxon>Entelegynae</taxon>
        <taxon>Araneoidea</taxon>
        <taxon>Linyphiidae</taxon>
        <taxon>Erigoninae</taxon>
        <taxon>Oedothorax</taxon>
    </lineage>
</organism>
<comment type="caution">
    <text evidence="2">The sequence shown here is derived from an EMBL/GenBank/DDBJ whole genome shotgun (WGS) entry which is preliminary data.</text>
</comment>
<name>A0AAV6UR62_9ARAC</name>
<evidence type="ECO:0000313" key="3">
    <source>
        <dbReference type="Proteomes" id="UP000827092"/>
    </source>
</evidence>
<dbReference type="EMBL" id="JAFNEN010000289">
    <property type="protein sequence ID" value="KAG8186801.1"/>
    <property type="molecule type" value="Genomic_DNA"/>
</dbReference>
<sequence length="148" mass="16571">MSLNIRSLSVLVIFCISSSMPADKDSYRAAVLELVQFADLSYSPSEVAQRNLKIYDTAAIRAAIDMNRSIILELSEDIPNPKLKTYNPCKEKDLDDHPILTELSCIARETGIFVVANMIDRKNCEFAQFCEADTPELCTKTAMNVPMM</sequence>
<evidence type="ECO:0000313" key="2">
    <source>
        <dbReference type="EMBL" id="KAG8186801.1"/>
    </source>
</evidence>
<dbReference type="AlphaFoldDB" id="A0AAV6UR62"/>